<evidence type="ECO:0000313" key="2">
    <source>
        <dbReference type="EMBL" id="KAB2343417.1"/>
    </source>
</evidence>
<comment type="caution">
    <text evidence="2">The sequence shown here is derived from an EMBL/GenBank/DDBJ whole genome shotgun (WGS) entry which is preliminary data.</text>
</comment>
<protein>
    <recommendedName>
        <fullName evidence="4">Secreted protein</fullName>
    </recommendedName>
</protein>
<dbReference type="Proteomes" id="UP000468735">
    <property type="component" value="Unassembled WGS sequence"/>
</dbReference>
<dbReference type="OrthoDB" id="3483331at2"/>
<evidence type="ECO:0000256" key="1">
    <source>
        <dbReference type="SAM" id="SignalP"/>
    </source>
</evidence>
<organism evidence="2 3">
    <name type="scientific">Actinomadura rudentiformis</name>
    <dbReference type="NCBI Taxonomy" id="359158"/>
    <lineage>
        <taxon>Bacteria</taxon>
        <taxon>Bacillati</taxon>
        <taxon>Actinomycetota</taxon>
        <taxon>Actinomycetes</taxon>
        <taxon>Streptosporangiales</taxon>
        <taxon>Thermomonosporaceae</taxon>
        <taxon>Actinomadura</taxon>
    </lineage>
</organism>
<evidence type="ECO:0008006" key="4">
    <source>
        <dbReference type="Google" id="ProtNLM"/>
    </source>
</evidence>
<evidence type="ECO:0000313" key="3">
    <source>
        <dbReference type="Proteomes" id="UP000468735"/>
    </source>
</evidence>
<name>A0A6H9YKK2_9ACTN</name>
<sequence>MIQKTVISASLMSCALSLVAAPAAYADDVAAQARGTSGSVNTRDSGVPDGSGFFWHDGNGAQPKHKSVIMVRDNRKDGQWVRITLLRIKKPYNEIITSLENKSDKRMNRKYKVVKVKDGTRVRLRVCLTSREGEKTPSCKHKDFTA</sequence>
<dbReference type="RefSeq" id="WP_151566220.1">
    <property type="nucleotide sequence ID" value="NZ_WBMT01000019.1"/>
</dbReference>
<reference evidence="2 3" key="1">
    <citation type="submission" date="2019-09" db="EMBL/GenBank/DDBJ databases">
        <title>Actinomadura physcomitrii sp. nov., a novel actinomycete isolated from moss [Physcomitrium sphaericum (Ludw) Fuernr].</title>
        <authorList>
            <person name="Zhuang X."/>
            <person name="Liu C."/>
        </authorList>
    </citation>
    <scope>NUCLEOTIDE SEQUENCE [LARGE SCALE GENOMIC DNA]</scope>
    <source>
        <strain evidence="2 3">HMC1</strain>
    </source>
</reference>
<dbReference type="EMBL" id="WBMT01000019">
    <property type="protein sequence ID" value="KAB2343417.1"/>
    <property type="molecule type" value="Genomic_DNA"/>
</dbReference>
<feature type="signal peptide" evidence="1">
    <location>
        <begin position="1"/>
        <end position="26"/>
    </location>
</feature>
<accession>A0A6H9YKK2</accession>
<feature type="chain" id="PRO_5026189362" description="Secreted protein" evidence="1">
    <location>
        <begin position="27"/>
        <end position="146"/>
    </location>
</feature>
<proteinExistence type="predicted"/>
<keyword evidence="3" id="KW-1185">Reference proteome</keyword>
<gene>
    <name evidence="2" type="ORF">F8566_35405</name>
</gene>
<dbReference type="AlphaFoldDB" id="A0A6H9YKK2"/>
<keyword evidence="1" id="KW-0732">Signal</keyword>